<dbReference type="EMBL" id="CAXAMN010022474">
    <property type="protein sequence ID" value="CAK9070154.1"/>
    <property type="molecule type" value="Genomic_DNA"/>
</dbReference>
<dbReference type="Proteomes" id="UP001642484">
    <property type="component" value="Unassembled WGS sequence"/>
</dbReference>
<comment type="caution">
    <text evidence="1">The sequence shown here is derived from an EMBL/GenBank/DDBJ whole genome shotgun (WGS) entry which is preliminary data.</text>
</comment>
<proteinExistence type="predicted"/>
<gene>
    <name evidence="1" type="ORF">CCMP2556_LOCUS34497</name>
</gene>
<name>A0ABP0P300_9DINO</name>
<accession>A0ABP0P300</accession>
<organism evidence="1 2">
    <name type="scientific">Durusdinium trenchii</name>
    <dbReference type="NCBI Taxonomy" id="1381693"/>
    <lineage>
        <taxon>Eukaryota</taxon>
        <taxon>Sar</taxon>
        <taxon>Alveolata</taxon>
        <taxon>Dinophyceae</taxon>
        <taxon>Suessiales</taxon>
        <taxon>Symbiodiniaceae</taxon>
        <taxon>Durusdinium</taxon>
    </lineage>
</organism>
<evidence type="ECO:0000313" key="2">
    <source>
        <dbReference type="Proteomes" id="UP001642484"/>
    </source>
</evidence>
<reference evidence="1 2" key="1">
    <citation type="submission" date="2024-02" db="EMBL/GenBank/DDBJ databases">
        <authorList>
            <person name="Chen Y."/>
            <person name="Shah S."/>
            <person name="Dougan E. K."/>
            <person name="Thang M."/>
            <person name="Chan C."/>
        </authorList>
    </citation>
    <scope>NUCLEOTIDE SEQUENCE [LARGE SCALE GENOMIC DNA]</scope>
</reference>
<sequence length="650" mass="71305">MEAHDVSEIDPLVKAAQSPGAPLVSSVNKVLHALQERQYLRHMVIEPQFIGIHPQNRDGHGVAWHDCHSLMANIVDVGFDASITNCICVETAPGDSSAIAFNQALSVESGGKLPEVHPQHLKFLSLSGSHLNTALRMIGQGTPCSVESVAIDGKVNVQKVLQKDAAYAEASRAGLRWKVLSAAVLAQWPQLASLIQSAANTGNHLAREEHEAFGGGQKLIDRTSALVKTSTSGTDRSLGVEFYELLGQEPRPKDADPFVRFRHALLALGYSCPVPRLITATDCRRLFQRQFQDDIGKANELMGKVDALVEKKVEHRQRHRVFPEQYLFECQLVLLALQKRHRDIELCDSMEHAALAFCEAVQEAVGVTLSNEWDGLKTPPKSSALTTTAVAAKLREFDASGQVVARKKDKLQAKLVKFEGGNVVIEYDGEQYMATISAFLENQWKLIDEPKTREALDHVAFASCNSYDMIVAGTKGKIVEKLMELEKQHKASLNKVQVYLKPPKTVEATSEVAVGKLVLVPATPAIQALQVDSRSKPKGLSLGKCGTNSHSFYLTQVVQVPKDGKGIVVPFWFVKGTSDPDKANVEIVNIVDPGDENKGLKHIPLMKNTRALQQGDVLLKFDEARNDDTPDELVPFASAVKRRKTGKKPE</sequence>
<evidence type="ECO:0000313" key="1">
    <source>
        <dbReference type="EMBL" id="CAK9070154.1"/>
    </source>
</evidence>
<protein>
    <submittedName>
        <fullName evidence="1">Uncharacterized protein</fullName>
    </submittedName>
</protein>
<keyword evidence="2" id="KW-1185">Reference proteome</keyword>